<name>A0A520KYI3_9EURY</name>
<evidence type="ECO:0000256" key="7">
    <source>
        <dbReference type="HAMAP-Rule" id="MF_01345"/>
    </source>
</evidence>
<keyword evidence="3 7" id="KW-0699">rRNA-binding</keyword>
<dbReference type="FunFam" id="2.40.50.1000:FF:000005">
    <property type="entry name" value="30S ribosomal protein S17"/>
    <property type="match status" value="1"/>
</dbReference>
<evidence type="ECO:0000256" key="5">
    <source>
        <dbReference type="ARBA" id="ARBA00022980"/>
    </source>
</evidence>
<evidence type="ECO:0000313" key="9">
    <source>
        <dbReference type="EMBL" id="RZN73091.1"/>
    </source>
</evidence>
<dbReference type="AlphaFoldDB" id="A0A520KYI3"/>
<dbReference type="GO" id="GO:0003735">
    <property type="term" value="F:structural constituent of ribosome"/>
    <property type="evidence" value="ECO:0007669"/>
    <property type="project" value="UniProtKB-UniRule"/>
</dbReference>
<evidence type="ECO:0000256" key="4">
    <source>
        <dbReference type="ARBA" id="ARBA00022884"/>
    </source>
</evidence>
<gene>
    <name evidence="7" type="primary">rps17</name>
    <name evidence="9" type="ORF">EF807_00980</name>
</gene>
<keyword evidence="5 7" id="KW-0689">Ribosomal protein</keyword>
<protein>
    <recommendedName>
        <fullName evidence="7">Small ribosomal subunit protein uS17</fullName>
    </recommendedName>
</protein>
<comment type="function">
    <text evidence="7">One of the primary rRNA binding proteins, it binds specifically to the 5'-end of 16S ribosomal RNA.</text>
</comment>
<evidence type="ECO:0000256" key="8">
    <source>
        <dbReference type="RuleBase" id="RU003872"/>
    </source>
</evidence>
<proteinExistence type="inferred from homology"/>
<dbReference type="NCBIfam" id="NF006345">
    <property type="entry name" value="PRK08572.1"/>
    <property type="match status" value="1"/>
</dbReference>
<dbReference type="Proteomes" id="UP000320766">
    <property type="component" value="Unassembled WGS sequence"/>
</dbReference>
<comment type="caution">
    <text evidence="9">The sequence shown here is derived from an EMBL/GenBank/DDBJ whole genome shotgun (WGS) entry which is preliminary data.</text>
</comment>
<dbReference type="InterPro" id="IPR028333">
    <property type="entry name" value="Ribosomal_uS17_arc/euk"/>
</dbReference>
<evidence type="ECO:0000256" key="2">
    <source>
        <dbReference type="ARBA" id="ARBA00011458"/>
    </source>
</evidence>
<dbReference type="PANTHER" id="PTHR10744:SF9">
    <property type="entry name" value="40S RIBOSOMAL PROTEIN S11-RELATED"/>
    <property type="match status" value="1"/>
</dbReference>
<dbReference type="CDD" id="cd00364">
    <property type="entry name" value="Ribosomal_uS17"/>
    <property type="match status" value="1"/>
</dbReference>
<dbReference type="PANTHER" id="PTHR10744">
    <property type="entry name" value="40S RIBOSOMAL PROTEIN S11 FAMILY MEMBER"/>
    <property type="match status" value="1"/>
</dbReference>
<evidence type="ECO:0000256" key="6">
    <source>
        <dbReference type="ARBA" id="ARBA00023274"/>
    </source>
</evidence>
<dbReference type="InterPro" id="IPR019978">
    <property type="entry name" value="Ribosomal_uS17_archaeal"/>
</dbReference>
<accession>A0A520KYI3</accession>
<dbReference type="GO" id="GO:0022627">
    <property type="term" value="C:cytosolic small ribosomal subunit"/>
    <property type="evidence" value="ECO:0007669"/>
    <property type="project" value="UniProtKB-UniRule"/>
</dbReference>
<organism evidence="9 10">
    <name type="scientific">Candidatus Methanolliviera hydrocarbonicum</name>
    <dbReference type="NCBI Taxonomy" id="2491085"/>
    <lineage>
        <taxon>Archaea</taxon>
        <taxon>Methanobacteriati</taxon>
        <taxon>Methanobacteriota</taxon>
        <taxon>Candidatus Methanoliparia</taxon>
        <taxon>Candidatus Methanoliparales</taxon>
        <taxon>Candidatus Methanollivieraceae</taxon>
        <taxon>Candidatus Methanolliviera</taxon>
    </lineage>
</organism>
<dbReference type="InterPro" id="IPR019979">
    <property type="entry name" value="Ribosomal_uS17_CS"/>
</dbReference>
<comment type="subunit">
    <text evidence="2 7">Part of the 30S ribosomal subunit.</text>
</comment>
<reference evidence="9 10" key="1">
    <citation type="journal article" date="2019" name="Nat. Microbiol.">
        <title>Wide diversity of methane and short-chain alkane metabolisms in uncultured archaea.</title>
        <authorList>
            <person name="Borrel G."/>
            <person name="Adam P.S."/>
            <person name="McKay L.J."/>
            <person name="Chen L.X."/>
            <person name="Sierra-Garcia I.N."/>
            <person name="Sieber C.M."/>
            <person name="Letourneur Q."/>
            <person name="Ghozlane A."/>
            <person name="Andersen G.L."/>
            <person name="Li W.J."/>
            <person name="Hallam S.J."/>
            <person name="Muyzer G."/>
            <person name="de Oliveira V.M."/>
            <person name="Inskeep W.P."/>
            <person name="Banfield J.F."/>
            <person name="Gribaldo S."/>
        </authorList>
    </citation>
    <scope>NUCLEOTIDE SEQUENCE [LARGE SCALE GENOMIC DNA]</scope>
    <source>
        <strain evidence="9">NM1b</strain>
    </source>
</reference>
<dbReference type="Pfam" id="PF00366">
    <property type="entry name" value="Ribosomal_S17"/>
    <property type="match status" value="1"/>
</dbReference>
<dbReference type="EMBL" id="RXIL01000019">
    <property type="protein sequence ID" value="RZN73091.1"/>
    <property type="molecule type" value="Genomic_DNA"/>
</dbReference>
<keyword evidence="4 7" id="KW-0694">RNA-binding</keyword>
<comment type="similarity">
    <text evidence="1 7 8">Belongs to the universal ribosomal protein uS17 family.</text>
</comment>
<dbReference type="Gene3D" id="2.40.50.1000">
    <property type="match status" value="1"/>
</dbReference>
<evidence type="ECO:0000256" key="3">
    <source>
        <dbReference type="ARBA" id="ARBA00022730"/>
    </source>
</evidence>
<dbReference type="PROSITE" id="PS00056">
    <property type="entry name" value="RIBOSOMAL_S17"/>
    <property type="match status" value="1"/>
</dbReference>
<dbReference type="GO" id="GO:0006412">
    <property type="term" value="P:translation"/>
    <property type="evidence" value="ECO:0007669"/>
    <property type="project" value="UniProtKB-UniRule"/>
</dbReference>
<dbReference type="PRINTS" id="PR00973">
    <property type="entry name" value="RIBOSOMALS17"/>
</dbReference>
<evidence type="ECO:0000256" key="1">
    <source>
        <dbReference type="ARBA" id="ARBA00010254"/>
    </source>
</evidence>
<dbReference type="SUPFAM" id="SSF50249">
    <property type="entry name" value="Nucleic acid-binding proteins"/>
    <property type="match status" value="1"/>
</dbReference>
<dbReference type="HAMAP" id="MF_01345_A">
    <property type="entry name" value="Ribosomal_uS17_A"/>
    <property type="match status" value="1"/>
</dbReference>
<dbReference type="InterPro" id="IPR000266">
    <property type="entry name" value="Ribosomal_uS17"/>
</dbReference>
<dbReference type="GO" id="GO:0019843">
    <property type="term" value="F:rRNA binding"/>
    <property type="evidence" value="ECO:0007669"/>
    <property type="project" value="UniProtKB-UniRule"/>
</dbReference>
<evidence type="ECO:0000313" key="10">
    <source>
        <dbReference type="Proteomes" id="UP000320766"/>
    </source>
</evidence>
<dbReference type="NCBIfam" id="TIGR03630">
    <property type="entry name" value="uS17_arch"/>
    <property type="match status" value="1"/>
</dbReference>
<dbReference type="InterPro" id="IPR012340">
    <property type="entry name" value="NA-bd_OB-fold"/>
</dbReference>
<sequence length="104" mass="11864">MRDIGLNVKPPESKCSDINCPFHGNLSVRGQVFIGKVVNAEGKTVVVKREMNRFVKKYERYERRSSKIHAHDPPCIKIRVGDLVKVAECRPISKTKSFVVVERL</sequence>
<keyword evidence="6 7" id="KW-0687">Ribonucleoprotein</keyword>